<dbReference type="SUPFAM" id="SSF51735">
    <property type="entry name" value="NAD(P)-binding Rossmann-fold domains"/>
    <property type="match status" value="1"/>
</dbReference>
<name>A0ABS2CSU9_9MICO</name>
<dbReference type="Proteomes" id="UP001430172">
    <property type="component" value="Unassembled WGS sequence"/>
</dbReference>
<comment type="similarity">
    <text evidence="1 3">Belongs to the short-chain dehydrogenases/reductases (SDR) family.</text>
</comment>
<dbReference type="SMART" id="SM00822">
    <property type="entry name" value="PKS_KR"/>
    <property type="match status" value="1"/>
</dbReference>
<evidence type="ECO:0000313" key="5">
    <source>
        <dbReference type="EMBL" id="MBM6402189.1"/>
    </source>
</evidence>
<dbReference type="PRINTS" id="PR00080">
    <property type="entry name" value="SDRFAMILY"/>
</dbReference>
<gene>
    <name evidence="5" type="ORF">JQN70_17470</name>
</gene>
<dbReference type="RefSeq" id="WP_204132661.1">
    <property type="nucleotide sequence ID" value="NZ_JAFDVD010000022.1"/>
</dbReference>
<dbReference type="Gene3D" id="3.40.50.720">
    <property type="entry name" value="NAD(P)-binding Rossmann-like Domain"/>
    <property type="match status" value="1"/>
</dbReference>
<sequence>MRLGGNVFVVTGGGDGIGRAVVLELLRRGARVAALDLREEGLAGTVRLADVPADRLTSHVVDVSDVARVDTVSDEVLTAHGSVDGLLNVAGVIQRFVPFTDLAATDIEKVMAVNFWGVVHTTRAFLPHLLTRPEAALVNVSSMGAFVPVPGQTVYGASKAAVMLLTEGLYAELRGTPVSVTVVHPGGVATHITENSGVEVPGGDRAAAQKGAPSVTSAEDAARQVVDGMASGAFRVVIGKDARMLDRLARLSPRRATDLVARRMAALLG</sequence>
<evidence type="ECO:0000256" key="3">
    <source>
        <dbReference type="RuleBase" id="RU000363"/>
    </source>
</evidence>
<evidence type="ECO:0000256" key="1">
    <source>
        <dbReference type="ARBA" id="ARBA00006484"/>
    </source>
</evidence>
<evidence type="ECO:0000259" key="4">
    <source>
        <dbReference type="SMART" id="SM00822"/>
    </source>
</evidence>
<dbReference type="EMBL" id="JAFDVD010000022">
    <property type="protein sequence ID" value="MBM6402189.1"/>
    <property type="molecule type" value="Genomic_DNA"/>
</dbReference>
<feature type="domain" description="Ketoreductase" evidence="4">
    <location>
        <begin position="6"/>
        <end position="192"/>
    </location>
</feature>
<dbReference type="InterPro" id="IPR036291">
    <property type="entry name" value="NAD(P)-bd_dom_sf"/>
</dbReference>
<dbReference type="CDD" id="cd05233">
    <property type="entry name" value="SDR_c"/>
    <property type="match status" value="1"/>
</dbReference>
<dbReference type="InterPro" id="IPR002347">
    <property type="entry name" value="SDR_fam"/>
</dbReference>
<dbReference type="PRINTS" id="PR00081">
    <property type="entry name" value="GDHRDH"/>
</dbReference>
<reference evidence="5" key="1">
    <citation type="submission" date="2021-02" db="EMBL/GenBank/DDBJ databases">
        <title>Phycicoccus sp. MQZ13P-5T, whole genome shotgun sequence.</title>
        <authorList>
            <person name="Tuo L."/>
        </authorList>
    </citation>
    <scope>NUCLEOTIDE SEQUENCE</scope>
    <source>
        <strain evidence="5">MQZ13P-5</strain>
    </source>
</reference>
<dbReference type="PANTHER" id="PTHR44196">
    <property type="entry name" value="DEHYDROGENASE/REDUCTASE SDR FAMILY MEMBER 7B"/>
    <property type="match status" value="1"/>
</dbReference>
<comment type="caution">
    <text evidence="5">The sequence shown here is derived from an EMBL/GenBank/DDBJ whole genome shotgun (WGS) entry which is preliminary data.</text>
</comment>
<dbReference type="Pfam" id="PF00106">
    <property type="entry name" value="adh_short"/>
    <property type="match status" value="1"/>
</dbReference>
<evidence type="ECO:0000313" key="6">
    <source>
        <dbReference type="Proteomes" id="UP001430172"/>
    </source>
</evidence>
<protein>
    <submittedName>
        <fullName evidence="5">SDR family oxidoreductase</fullName>
    </submittedName>
</protein>
<organism evidence="5 6">
    <name type="scientific">Phycicoccus sonneratiae</name>
    <dbReference type="NCBI Taxonomy" id="2807628"/>
    <lineage>
        <taxon>Bacteria</taxon>
        <taxon>Bacillati</taxon>
        <taxon>Actinomycetota</taxon>
        <taxon>Actinomycetes</taxon>
        <taxon>Micrococcales</taxon>
        <taxon>Intrasporangiaceae</taxon>
        <taxon>Phycicoccus</taxon>
    </lineage>
</organism>
<proteinExistence type="inferred from homology"/>
<dbReference type="InterPro" id="IPR057326">
    <property type="entry name" value="KR_dom"/>
</dbReference>
<keyword evidence="2" id="KW-0560">Oxidoreductase</keyword>
<dbReference type="PANTHER" id="PTHR44196:SF1">
    <property type="entry name" value="DEHYDROGENASE_REDUCTASE SDR FAMILY MEMBER 7B"/>
    <property type="match status" value="1"/>
</dbReference>
<keyword evidence="6" id="KW-1185">Reference proteome</keyword>
<accession>A0ABS2CSU9</accession>
<evidence type="ECO:0000256" key="2">
    <source>
        <dbReference type="ARBA" id="ARBA00023002"/>
    </source>
</evidence>